<keyword evidence="2" id="KW-1185">Reference proteome</keyword>
<name>Q23EY7_TETTS</name>
<proteinExistence type="predicted"/>
<dbReference type="GeneID" id="7839707"/>
<dbReference type="HOGENOM" id="CLU_1216878_0_0_1"/>
<sequence>MYIQQEDEISIWEENQLNTNGVNSNQFIDSRGQQLDFYQIYSLHFALYQQAYLFRINTNQEVQILSLHFNKEIPREYLQYQHCFLDKYYDTQKKNQSIQQKIQRSKSSYEKNQFSSTKLNQQIIKRHQIRIDQKQITKLMQIKIVPVRQIDLTNDNNNYDDHNYEYTNKSKTLKILLLNINKINSKGINILKHIKASNTIFIKDANRVDDNRGFTDGAEGRDYQLIES</sequence>
<dbReference type="AlphaFoldDB" id="Q23EY7"/>
<evidence type="ECO:0000313" key="2">
    <source>
        <dbReference type="Proteomes" id="UP000009168"/>
    </source>
</evidence>
<gene>
    <name evidence="1" type="ORF">TTHERM_00643440</name>
</gene>
<protein>
    <submittedName>
        <fullName evidence="1">Uncharacterized protein</fullName>
    </submittedName>
</protein>
<dbReference type="RefSeq" id="XP_001015363.1">
    <property type="nucleotide sequence ID" value="XM_001015363.1"/>
</dbReference>
<accession>Q23EY7</accession>
<dbReference type="KEGG" id="tet:TTHERM_00643440"/>
<dbReference type="EMBL" id="GG662707">
    <property type="protein sequence ID" value="EAR95118.1"/>
    <property type="molecule type" value="Genomic_DNA"/>
</dbReference>
<organism evidence="1 2">
    <name type="scientific">Tetrahymena thermophila (strain SB210)</name>
    <dbReference type="NCBI Taxonomy" id="312017"/>
    <lineage>
        <taxon>Eukaryota</taxon>
        <taxon>Sar</taxon>
        <taxon>Alveolata</taxon>
        <taxon>Ciliophora</taxon>
        <taxon>Intramacronucleata</taxon>
        <taxon>Oligohymenophorea</taxon>
        <taxon>Hymenostomatida</taxon>
        <taxon>Tetrahymenina</taxon>
        <taxon>Tetrahymenidae</taxon>
        <taxon>Tetrahymena</taxon>
    </lineage>
</organism>
<reference evidence="2" key="1">
    <citation type="journal article" date="2006" name="PLoS Biol.">
        <title>Macronuclear genome sequence of the ciliate Tetrahymena thermophila, a model eukaryote.</title>
        <authorList>
            <person name="Eisen J.A."/>
            <person name="Coyne R.S."/>
            <person name="Wu M."/>
            <person name="Wu D."/>
            <person name="Thiagarajan M."/>
            <person name="Wortman J.R."/>
            <person name="Badger J.H."/>
            <person name="Ren Q."/>
            <person name="Amedeo P."/>
            <person name="Jones K.M."/>
            <person name="Tallon L.J."/>
            <person name="Delcher A.L."/>
            <person name="Salzberg S.L."/>
            <person name="Silva J.C."/>
            <person name="Haas B.J."/>
            <person name="Majoros W.H."/>
            <person name="Farzad M."/>
            <person name="Carlton J.M."/>
            <person name="Smith R.K. Jr."/>
            <person name="Garg J."/>
            <person name="Pearlman R.E."/>
            <person name="Karrer K.M."/>
            <person name="Sun L."/>
            <person name="Manning G."/>
            <person name="Elde N.C."/>
            <person name="Turkewitz A.P."/>
            <person name="Asai D.J."/>
            <person name="Wilkes D.E."/>
            <person name="Wang Y."/>
            <person name="Cai H."/>
            <person name="Collins K."/>
            <person name="Stewart B.A."/>
            <person name="Lee S.R."/>
            <person name="Wilamowska K."/>
            <person name="Weinberg Z."/>
            <person name="Ruzzo W.L."/>
            <person name="Wloga D."/>
            <person name="Gaertig J."/>
            <person name="Frankel J."/>
            <person name="Tsao C.-C."/>
            <person name="Gorovsky M.A."/>
            <person name="Keeling P.J."/>
            <person name="Waller R.F."/>
            <person name="Patron N.J."/>
            <person name="Cherry J.M."/>
            <person name="Stover N.A."/>
            <person name="Krieger C.J."/>
            <person name="del Toro C."/>
            <person name="Ryder H.F."/>
            <person name="Williamson S.C."/>
            <person name="Barbeau R.A."/>
            <person name="Hamilton E.P."/>
            <person name="Orias E."/>
        </authorList>
    </citation>
    <scope>NUCLEOTIDE SEQUENCE [LARGE SCALE GENOMIC DNA]</scope>
    <source>
        <strain evidence="2">SB210</strain>
    </source>
</reference>
<dbReference type="InParanoid" id="Q23EY7"/>
<dbReference type="Proteomes" id="UP000009168">
    <property type="component" value="Unassembled WGS sequence"/>
</dbReference>
<evidence type="ECO:0000313" key="1">
    <source>
        <dbReference type="EMBL" id="EAR95118.1"/>
    </source>
</evidence>